<dbReference type="EMBL" id="JAMZFV010000014">
    <property type="protein sequence ID" value="MCP1110515.1"/>
    <property type="molecule type" value="Genomic_DNA"/>
</dbReference>
<dbReference type="Gene3D" id="3.30.70.2970">
    <property type="entry name" value="Protein of unknown function (DUF541), domain 2"/>
    <property type="match status" value="1"/>
</dbReference>
<reference evidence="1 2" key="1">
    <citation type="journal article" date="2022" name="Genome Biol. Evol.">
        <title>Host diet, physiology and behaviors set the stage for Lachnospiraceae cladogenesis.</title>
        <authorList>
            <person name="Vera-Ponce De Leon A."/>
            <person name="Schneider M."/>
            <person name="Jahnes B.C."/>
            <person name="Sadowski V."/>
            <person name="Camuy-Velez L.A."/>
            <person name="Duan J."/>
            <person name="Sabree Z.L."/>
        </authorList>
    </citation>
    <scope>NUCLEOTIDE SEQUENCE [LARGE SCALE GENOMIC DNA]</scope>
    <source>
        <strain evidence="1 2">PAL227</strain>
    </source>
</reference>
<dbReference type="InterPro" id="IPR052022">
    <property type="entry name" value="26kDa_periplasmic_antigen"/>
</dbReference>
<dbReference type="Proteomes" id="UP001523565">
    <property type="component" value="Unassembled WGS sequence"/>
</dbReference>
<name>A0ABT1EII4_9FIRM</name>
<accession>A0ABT1EII4</accession>
<protein>
    <submittedName>
        <fullName evidence="1">SIMPL domain-containing protein</fullName>
    </submittedName>
</protein>
<organism evidence="1 2">
    <name type="scientific">Ohessyouella blattaphilus</name>
    <dbReference type="NCBI Taxonomy" id="2949333"/>
    <lineage>
        <taxon>Bacteria</taxon>
        <taxon>Bacillati</taxon>
        <taxon>Bacillota</taxon>
        <taxon>Clostridia</taxon>
        <taxon>Lachnospirales</taxon>
        <taxon>Lachnospiraceae</taxon>
        <taxon>Ohessyouella</taxon>
    </lineage>
</organism>
<dbReference type="Gene3D" id="3.30.110.170">
    <property type="entry name" value="Protein of unknown function (DUF541), domain 1"/>
    <property type="match status" value="1"/>
</dbReference>
<dbReference type="InterPro" id="IPR007497">
    <property type="entry name" value="SIMPL/DUF541"/>
</dbReference>
<keyword evidence="2" id="KW-1185">Reference proteome</keyword>
<evidence type="ECO:0000313" key="2">
    <source>
        <dbReference type="Proteomes" id="UP001523565"/>
    </source>
</evidence>
<dbReference type="RefSeq" id="WP_262069395.1">
    <property type="nucleotide sequence ID" value="NZ_JAMXOC010000014.1"/>
</dbReference>
<dbReference type="PANTHER" id="PTHR34387">
    <property type="entry name" value="SLR1258 PROTEIN"/>
    <property type="match status" value="1"/>
</dbReference>
<proteinExistence type="predicted"/>
<dbReference type="PANTHER" id="PTHR34387:SF2">
    <property type="entry name" value="SLR1258 PROTEIN"/>
    <property type="match status" value="1"/>
</dbReference>
<gene>
    <name evidence="1" type="ORF">NK118_09660</name>
</gene>
<evidence type="ECO:0000313" key="1">
    <source>
        <dbReference type="EMBL" id="MCP1110515.1"/>
    </source>
</evidence>
<dbReference type="Pfam" id="PF04402">
    <property type="entry name" value="SIMPL"/>
    <property type="match status" value="1"/>
</dbReference>
<sequence>MTRIITVKGVGNVSTKPDYVVVSMNLEAKDKEYDAAMDLAAEQLEQLNDSLMSLGFEKNDLKTTNFSVDTDYKSLKDQQGNYQRVFNGFVCRHQLKLSFDFDMKRLSQVLSTVAECLAHPEIGISFTVKDATAINEALLREATANAKRKAELLCEASEVKLGKLITIDYNWGELNIYSDTRYDIAEDSKIGAVPMMARAIDIEPDDIDVRDTATFVWEIE</sequence>
<comment type="caution">
    <text evidence="1">The sequence shown here is derived from an EMBL/GenBank/DDBJ whole genome shotgun (WGS) entry which is preliminary data.</text>
</comment>